<reference evidence="1 2" key="2">
    <citation type="journal article" date="2022" name="Mol. Ecol. Resour.">
        <title>The genomes of chicory, endive, great burdock and yacon provide insights into Asteraceae paleo-polyploidization history and plant inulin production.</title>
        <authorList>
            <person name="Fan W."/>
            <person name="Wang S."/>
            <person name="Wang H."/>
            <person name="Wang A."/>
            <person name="Jiang F."/>
            <person name="Liu H."/>
            <person name="Zhao H."/>
            <person name="Xu D."/>
            <person name="Zhang Y."/>
        </authorList>
    </citation>
    <scope>NUCLEOTIDE SEQUENCE [LARGE SCALE GENOMIC DNA]</scope>
    <source>
        <strain evidence="2">cv. Punajuju</strain>
        <tissue evidence="1">Leaves</tissue>
    </source>
</reference>
<protein>
    <submittedName>
        <fullName evidence="1">Uncharacterized protein</fullName>
    </submittedName>
</protein>
<proteinExistence type="predicted"/>
<keyword evidence="2" id="KW-1185">Reference proteome</keyword>
<reference evidence="2" key="1">
    <citation type="journal article" date="2022" name="Mol. Ecol. Resour.">
        <title>The genomes of chicory, endive, great burdock and yacon provide insights into Asteraceae palaeo-polyploidization history and plant inulin production.</title>
        <authorList>
            <person name="Fan W."/>
            <person name="Wang S."/>
            <person name="Wang H."/>
            <person name="Wang A."/>
            <person name="Jiang F."/>
            <person name="Liu H."/>
            <person name="Zhao H."/>
            <person name="Xu D."/>
            <person name="Zhang Y."/>
        </authorList>
    </citation>
    <scope>NUCLEOTIDE SEQUENCE [LARGE SCALE GENOMIC DNA]</scope>
    <source>
        <strain evidence="2">cv. Punajuju</strain>
    </source>
</reference>
<organism evidence="1 2">
    <name type="scientific">Cichorium intybus</name>
    <name type="common">Chicory</name>
    <dbReference type="NCBI Taxonomy" id="13427"/>
    <lineage>
        <taxon>Eukaryota</taxon>
        <taxon>Viridiplantae</taxon>
        <taxon>Streptophyta</taxon>
        <taxon>Embryophyta</taxon>
        <taxon>Tracheophyta</taxon>
        <taxon>Spermatophyta</taxon>
        <taxon>Magnoliopsida</taxon>
        <taxon>eudicotyledons</taxon>
        <taxon>Gunneridae</taxon>
        <taxon>Pentapetalae</taxon>
        <taxon>asterids</taxon>
        <taxon>campanulids</taxon>
        <taxon>Asterales</taxon>
        <taxon>Asteraceae</taxon>
        <taxon>Cichorioideae</taxon>
        <taxon>Cichorieae</taxon>
        <taxon>Cichoriinae</taxon>
        <taxon>Cichorium</taxon>
    </lineage>
</organism>
<sequence length="364" mass="40818">MKRNGSSLRWLAWRVTPVLECRNGALLSVRILSFISAMAITDIHEDIIKTHILTRVDGQTLAAAGCASSQLKSLCSDHKLWSDICSSNWPSTADPLVSQAISNFPSGYRSFYSDSFTSPNHRITTATSLPPPTSIISAVDLRYHDELVFSKVESTNTTPSDWFQSSPFRIDLLKPKEFVPSAIEFSGDNQVLISNLEKNMTLSWIMIDPTQNRAVNLSSMNPVSVQRNWLTSDIEVTFAVVIVPDVPLHNNGYVNCNIQITCGLKEGSGELNINGVSLTVVDMDGKCLSGKESMLVLQGLTVAQRRSWRYIGGGEKQKERYDEFIGRRRERKEKMERKERRLDMACVASGVFMFMAFWSFALSW</sequence>
<name>A0ACB9CZ96_CICIN</name>
<gene>
    <name evidence="1" type="ORF">L2E82_29943</name>
</gene>
<comment type="caution">
    <text evidence="1">The sequence shown here is derived from an EMBL/GenBank/DDBJ whole genome shotgun (WGS) entry which is preliminary data.</text>
</comment>
<accession>A0ACB9CZ96</accession>
<evidence type="ECO:0000313" key="2">
    <source>
        <dbReference type="Proteomes" id="UP001055811"/>
    </source>
</evidence>
<dbReference type="Proteomes" id="UP001055811">
    <property type="component" value="Linkage Group LG05"/>
</dbReference>
<evidence type="ECO:0000313" key="1">
    <source>
        <dbReference type="EMBL" id="KAI3739536.1"/>
    </source>
</evidence>
<dbReference type="EMBL" id="CM042013">
    <property type="protein sequence ID" value="KAI3739536.1"/>
    <property type="molecule type" value="Genomic_DNA"/>
</dbReference>